<dbReference type="EMBL" id="JQDR03012914">
    <property type="protein sequence ID" value="KAA0190402.1"/>
    <property type="molecule type" value="Genomic_DNA"/>
</dbReference>
<feature type="domain" description="H15" evidence="6">
    <location>
        <begin position="1"/>
        <end position="40"/>
    </location>
</feature>
<accession>A0A6A0GVY9</accession>
<comment type="function">
    <text evidence="1">Histones H1 are necessary for the condensation of nucleosome chains into higher-order structures.</text>
</comment>
<dbReference type="InterPro" id="IPR036388">
    <property type="entry name" value="WH-like_DNA-bd_sf"/>
</dbReference>
<gene>
    <name evidence="7" type="ORF">HAZT_HAZT002079</name>
</gene>
<proteinExistence type="inferred from homology"/>
<evidence type="ECO:0000256" key="4">
    <source>
        <dbReference type="RuleBase" id="RU003894"/>
    </source>
</evidence>
<dbReference type="Pfam" id="PF00538">
    <property type="entry name" value="Linker_histone"/>
    <property type="match status" value="1"/>
</dbReference>
<comment type="caution">
    <text evidence="7">The sequence shown here is derived from an EMBL/GenBank/DDBJ whole genome shotgun (WGS) entry which is preliminary data.</text>
</comment>
<reference evidence="7" key="3">
    <citation type="submission" date="2019-06" db="EMBL/GenBank/DDBJ databases">
        <authorList>
            <person name="Poynton C."/>
            <person name="Hasenbein S."/>
            <person name="Benoit J.B."/>
            <person name="Sepulveda M.S."/>
            <person name="Poelchau M.F."/>
            <person name="Murali S.C."/>
            <person name="Chen S."/>
            <person name="Glastad K.M."/>
            <person name="Werren J.H."/>
            <person name="Vineis J.H."/>
            <person name="Bowen J.L."/>
            <person name="Friedrich M."/>
            <person name="Jones J."/>
            <person name="Robertson H.M."/>
            <person name="Feyereisen R."/>
            <person name="Mechler-Hickson A."/>
            <person name="Mathers N."/>
            <person name="Lee C.E."/>
            <person name="Colbourne J.K."/>
            <person name="Biales A."/>
            <person name="Johnston J.S."/>
            <person name="Wellborn G.A."/>
            <person name="Rosendale A.J."/>
            <person name="Cridge A.G."/>
            <person name="Munoz-Torres M.C."/>
            <person name="Bain P.A."/>
            <person name="Manny A.R."/>
            <person name="Major K.M."/>
            <person name="Lambert F.N."/>
            <person name="Vulpe C.D."/>
            <person name="Tuck P."/>
            <person name="Blalock B.J."/>
            <person name="Lin Y.-Y."/>
            <person name="Smith M.E."/>
            <person name="Ochoa-Acuna H."/>
            <person name="Chen M.-J.M."/>
            <person name="Childers C.P."/>
            <person name="Qu J."/>
            <person name="Dugan S."/>
            <person name="Lee S.L."/>
            <person name="Chao H."/>
            <person name="Dinh H."/>
            <person name="Han Y."/>
            <person name="Doddapaneni H."/>
            <person name="Worley K.C."/>
            <person name="Muzny D.M."/>
            <person name="Gibbs R.A."/>
            <person name="Richards S."/>
        </authorList>
    </citation>
    <scope>NUCLEOTIDE SEQUENCE</scope>
    <source>
        <strain evidence="7">HAZT.00-mixed</strain>
        <tissue evidence="7">Whole organism</tissue>
    </source>
</reference>
<feature type="compositionally biased region" description="Basic residues" evidence="5">
    <location>
        <begin position="70"/>
        <end position="96"/>
    </location>
</feature>
<keyword evidence="4" id="KW-0158">Chromosome</keyword>
<evidence type="ECO:0000256" key="2">
    <source>
        <dbReference type="ARBA" id="ARBA00023125"/>
    </source>
</evidence>
<reference evidence="7" key="2">
    <citation type="journal article" date="2018" name="Environ. Sci. Technol.">
        <title>The Toxicogenome of Hyalella azteca: A Model for Sediment Ecotoxicology and Evolutionary Toxicology.</title>
        <authorList>
            <person name="Poynton H.C."/>
            <person name="Hasenbein S."/>
            <person name="Benoit J.B."/>
            <person name="Sepulveda M.S."/>
            <person name="Poelchau M.F."/>
            <person name="Hughes D.S.T."/>
            <person name="Murali S.C."/>
            <person name="Chen S."/>
            <person name="Glastad K.M."/>
            <person name="Goodisman M.A.D."/>
            <person name="Werren J.H."/>
            <person name="Vineis J.H."/>
            <person name="Bowen J.L."/>
            <person name="Friedrich M."/>
            <person name="Jones J."/>
            <person name="Robertson H.M."/>
            <person name="Feyereisen R."/>
            <person name="Mechler-Hickson A."/>
            <person name="Mathers N."/>
            <person name="Lee C.E."/>
            <person name="Colbourne J.K."/>
            <person name="Biales A."/>
            <person name="Johnston J.S."/>
            <person name="Wellborn G.A."/>
            <person name="Rosendale A.J."/>
            <person name="Cridge A.G."/>
            <person name="Munoz-Torres M.C."/>
            <person name="Bain P.A."/>
            <person name="Manny A.R."/>
            <person name="Major K.M."/>
            <person name="Lambert F.N."/>
            <person name="Vulpe C.D."/>
            <person name="Tuck P."/>
            <person name="Blalock B.J."/>
            <person name="Lin Y.Y."/>
            <person name="Smith M.E."/>
            <person name="Ochoa-Acuna H."/>
            <person name="Chen M.M."/>
            <person name="Childers C.P."/>
            <person name="Qu J."/>
            <person name="Dugan S."/>
            <person name="Lee S.L."/>
            <person name="Chao H."/>
            <person name="Dinh H."/>
            <person name="Han Y."/>
            <person name="Doddapaneni H."/>
            <person name="Worley K.C."/>
            <person name="Muzny D.M."/>
            <person name="Gibbs R.A."/>
            <person name="Richards S."/>
        </authorList>
    </citation>
    <scope>NUCLEOTIDE SEQUENCE</scope>
    <source>
        <strain evidence="7">HAZT.00-mixed</strain>
        <tissue evidence="7">Whole organism</tissue>
    </source>
</reference>
<dbReference type="InterPro" id="IPR036390">
    <property type="entry name" value="WH_DNA-bd_sf"/>
</dbReference>
<comment type="subcellular location">
    <subcellularLocation>
        <location evidence="4">Nucleus</location>
    </subcellularLocation>
</comment>
<dbReference type="GO" id="GO:0005634">
    <property type="term" value="C:nucleus"/>
    <property type="evidence" value="ECO:0007669"/>
    <property type="project" value="UniProtKB-SubCell"/>
</dbReference>
<dbReference type="GO" id="GO:0000786">
    <property type="term" value="C:nucleosome"/>
    <property type="evidence" value="ECO:0007669"/>
    <property type="project" value="InterPro"/>
</dbReference>
<keyword evidence="2 4" id="KW-0238">DNA-binding</keyword>
<name>A0A6A0GVY9_HYAAZ</name>
<evidence type="ECO:0000256" key="5">
    <source>
        <dbReference type="SAM" id="MobiDB-lite"/>
    </source>
</evidence>
<reference evidence="7" key="1">
    <citation type="submission" date="2014-08" db="EMBL/GenBank/DDBJ databases">
        <authorList>
            <person name="Murali S."/>
            <person name="Richards S."/>
            <person name="Bandaranaike D."/>
            <person name="Bellair M."/>
            <person name="Blankenburg K."/>
            <person name="Chao H."/>
            <person name="Dinh H."/>
            <person name="Doddapaneni H."/>
            <person name="Dugan-Rocha S."/>
            <person name="Elkadiri S."/>
            <person name="Gnanaolivu R."/>
            <person name="Hughes D."/>
            <person name="Lee S."/>
            <person name="Li M."/>
            <person name="Ming W."/>
            <person name="Munidasa M."/>
            <person name="Muniz J."/>
            <person name="Nguyen L."/>
            <person name="Osuji N."/>
            <person name="Pu L.-L."/>
            <person name="Puazo M."/>
            <person name="Skinner E."/>
            <person name="Qu C."/>
            <person name="Quiroz J."/>
            <person name="Raj R."/>
            <person name="Weissenberger G."/>
            <person name="Xin Y."/>
            <person name="Zou X."/>
            <person name="Han Y."/>
            <person name="Worley K."/>
            <person name="Muzny D."/>
            <person name="Gibbs R."/>
        </authorList>
    </citation>
    <scope>NUCLEOTIDE SEQUENCE</scope>
    <source>
        <strain evidence="7">HAZT.00-mixed</strain>
        <tissue evidence="7">Whole organism</tissue>
    </source>
</reference>
<evidence type="ECO:0000313" key="7">
    <source>
        <dbReference type="EMBL" id="KAA0190402.1"/>
    </source>
</evidence>
<dbReference type="PRINTS" id="PR00624">
    <property type="entry name" value="HISTONEH5"/>
</dbReference>
<evidence type="ECO:0000259" key="6">
    <source>
        <dbReference type="PROSITE" id="PS51504"/>
    </source>
</evidence>
<dbReference type="PROSITE" id="PS51504">
    <property type="entry name" value="H15"/>
    <property type="match status" value="1"/>
</dbReference>
<comment type="similarity">
    <text evidence="4">Belongs to the histone H1/H5 family.</text>
</comment>
<dbReference type="Gene3D" id="1.10.10.10">
    <property type="entry name" value="Winged helix-like DNA-binding domain superfamily/Winged helix DNA-binding domain"/>
    <property type="match status" value="1"/>
</dbReference>
<feature type="region of interest" description="Disordered" evidence="5">
    <location>
        <begin position="27"/>
        <end position="96"/>
    </location>
</feature>
<protein>
    <recommendedName>
        <fullName evidence="6">H15 domain-containing protein</fullName>
    </recommendedName>
</protein>
<keyword evidence="3 4" id="KW-0539">Nucleus</keyword>
<dbReference type="SUPFAM" id="SSF46785">
    <property type="entry name" value="Winged helix' DNA-binding domain"/>
    <property type="match status" value="1"/>
</dbReference>
<organism evidence="7">
    <name type="scientific">Hyalella azteca</name>
    <name type="common">Amphipod</name>
    <dbReference type="NCBI Taxonomy" id="294128"/>
    <lineage>
        <taxon>Eukaryota</taxon>
        <taxon>Metazoa</taxon>
        <taxon>Ecdysozoa</taxon>
        <taxon>Arthropoda</taxon>
        <taxon>Crustacea</taxon>
        <taxon>Multicrustacea</taxon>
        <taxon>Malacostraca</taxon>
        <taxon>Eumalacostraca</taxon>
        <taxon>Peracarida</taxon>
        <taxon>Amphipoda</taxon>
        <taxon>Senticaudata</taxon>
        <taxon>Talitrida</taxon>
        <taxon>Talitroidea</taxon>
        <taxon>Hyalellidae</taxon>
        <taxon>Hyalella</taxon>
    </lineage>
</organism>
<dbReference type="GO" id="GO:0030527">
    <property type="term" value="F:structural constituent of chromatin"/>
    <property type="evidence" value="ECO:0007669"/>
    <property type="project" value="InterPro"/>
</dbReference>
<dbReference type="GO" id="GO:0006334">
    <property type="term" value="P:nucleosome assembly"/>
    <property type="evidence" value="ECO:0007669"/>
    <property type="project" value="InterPro"/>
</dbReference>
<dbReference type="InterPro" id="IPR005819">
    <property type="entry name" value="H1/H5"/>
</dbReference>
<sequence>MLDEKAVGSHVRVALKRGVAAGTIKQVKGTGASGSFKLPDKTAGPKKAPAAKKVKTPKKAKTMWTEKPAVKKSSKKSVKKAAKSKKPVAKKVTPKK</sequence>
<evidence type="ECO:0000256" key="1">
    <source>
        <dbReference type="ARBA" id="ARBA00002809"/>
    </source>
</evidence>
<dbReference type="InterPro" id="IPR005818">
    <property type="entry name" value="Histone_H1/H5_H15"/>
</dbReference>
<feature type="compositionally biased region" description="Basic residues" evidence="5">
    <location>
        <begin position="49"/>
        <end position="61"/>
    </location>
</feature>
<dbReference type="AlphaFoldDB" id="A0A6A0GVY9"/>
<evidence type="ECO:0000256" key="3">
    <source>
        <dbReference type="ARBA" id="ARBA00023242"/>
    </source>
</evidence>
<dbReference type="Proteomes" id="UP000711488">
    <property type="component" value="Unassembled WGS sequence"/>
</dbReference>
<dbReference type="GO" id="GO:0003677">
    <property type="term" value="F:DNA binding"/>
    <property type="evidence" value="ECO:0007669"/>
    <property type="project" value="UniProtKB-KW"/>
</dbReference>